<dbReference type="OrthoDB" id="9181317at2"/>
<proteinExistence type="predicted"/>
<dbReference type="PROSITE" id="PS51257">
    <property type="entry name" value="PROKAR_LIPOPROTEIN"/>
    <property type="match status" value="1"/>
</dbReference>
<comment type="caution">
    <text evidence="2">The sequence shown here is derived from an EMBL/GenBank/DDBJ whole genome shotgun (WGS) entry which is preliminary data.</text>
</comment>
<evidence type="ECO:0008006" key="4">
    <source>
        <dbReference type="Google" id="ProtNLM"/>
    </source>
</evidence>
<keyword evidence="3" id="KW-1185">Reference proteome</keyword>
<evidence type="ECO:0000313" key="2">
    <source>
        <dbReference type="EMBL" id="RCW86156.1"/>
    </source>
</evidence>
<accession>A0A368Z3X3</accession>
<dbReference type="EMBL" id="QPJM01000002">
    <property type="protein sequence ID" value="RCW86156.1"/>
    <property type="molecule type" value="Genomic_DNA"/>
</dbReference>
<protein>
    <recommendedName>
        <fullName evidence="4">DUF1353 domain-containing protein</fullName>
    </recommendedName>
</protein>
<keyword evidence="1" id="KW-0732">Signal</keyword>
<evidence type="ECO:0000313" key="3">
    <source>
        <dbReference type="Proteomes" id="UP000253324"/>
    </source>
</evidence>
<organism evidence="2 3">
    <name type="scientific">Phyllobacterium bourgognense</name>
    <dbReference type="NCBI Taxonomy" id="314236"/>
    <lineage>
        <taxon>Bacteria</taxon>
        <taxon>Pseudomonadati</taxon>
        <taxon>Pseudomonadota</taxon>
        <taxon>Alphaproteobacteria</taxon>
        <taxon>Hyphomicrobiales</taxon>
        <taxon>Phyllobacteriaceae</taxon>
        <taxon>Phyllobacterium</taxon>
    </lineage>
</organism>
<sequence>MFIRIVVWLFLSVALSACASVDYSKLPTGSFAGSLFVMWVGEGGSSGDGRFLFVPDPGDPLIFRRSDPQRPGSVIRPGLMYTDGGSIPKIAQVFNGLSPWGYAPAYMIHDWIFTARHCIVDGEDNARFDQVRGVTFRDSAEILGEAIHALIAEKRVQSNDLAAGAVTTAVDSFVAKRLWDETGACKDLIVKPEDVAAAEAAIPGSSRLTRRSFRLPQETAPVATRQRAMIISQIRF</sequence>
<gene>
    <name evidence="2" type="ORF">C7476_102135</name>
</gene>
<evidence type="ECO:0000256" key="1">
    <source>
        <dbReference type="SAM" id="SignalP"/>
    </source>
</evidence>
<reference evidence="2 3" key="1">
    <citation type="submission" date="2018-07" db="EMBL/GenBank/DDBJ databases">
        <title>Genomic Encyclopedia of Type Strains, Phase III (KMG-III): the genomes of soil and plant-associated and newly described type strains.</title>
        <authorList>
            <person name="Whitman W."/>
        </authorList>
    </citation>
    <scope>NUCLEOTIDE SEQUENCE [LARGE SCALE GENOMIC DNA]</scope>
    <source>
        <strain evidence="2 3">31-25a</strain>
    </source>
</reference>
<dbReference type="Proteomes" id="UP000253324">
    <property type="component" value="Unassembled WGS sequence"/>
</dbReference>
<dbReference type="RefSeq" id="WP_114428679.1">
    <property type="nucleotide sequence ID" value="NZ_QPJM01000002.1"/>
</dbReference>
<feature type="signal peptide" evidence="1">
    <location>
        <begin position="1"/>
        <end position="19"/>
    </location>
</feature>
<feature type="chain" id="PRO_5016777239" description="DUF1353 domain-containing protein" evidence="1">
    <location>
        <begin position="20"/>
        <end position="236"/>
    </location>
</feature>
<name>A0A368Z3X3_9HYPH</name>
<dbReference type="AlphaFoldDB" id="A0A368Z3X3"/>